<evidence type="ECO:0000259" key="8">
    <source>
        <dbReference type="PROSITE" id="PS50110"/>
    </source>
</evidence>
<accession>D1C9I8</accession>
<dbReference type="Pfam" id="PF01584">
    <property type="entry name" value="CheW"/>
    <property type="match status" value="1"/>
</dbReference>
<dbReference type="RefSeq" id="WP_012873516.1">
    <property type="nucleotide sequence ID" value="NC_013524.1"/>
</dbReference>
<dbReference type="InParanoid" id="D1C9I8"/>
<dbReference type="InterPro" id="IPR004358">
    <property type="entry name" value="Sig_transdc_His_kin-like_C"/>
</dbReference>
<dbReference type="InterPro" id="IPR011006">
    <property type="entry name" value="CheY-like_superfamily"/>
</dbReference>
<dbReference type="EMBL" id="CP001824">
    <property type="protein sequence ID" value="ACZ40481.1"/>
    <property type="molecule type" value="Genomic_DNA"/>
</dbReference>
<protein>
    <recommendedName>
        <fullName evidence="2">histidine kinase</fullName>
        <ecNumber evidence="2">2.7.13.3</ecNumber>
    </recommendedName>
</protein>
<dbReference type="InterPro" id="IPR036061">
    <property type="entry name" value="CheW-like_dom_sf"/>
</dbReference>
<evidence type="ECO:0000256" key="6">
    <source>
        <dbReference type="PROSITE-ProRule" id="PRU00110"/>
    </source>
</evidence>
<dbReference type="SMART" id="SM00448">
    <property type="entry name" value="REC"/>
    <property type="match status" value="1"/>
</dbReference>
<dbReference type="SUPFAM" id="SSF50341">
    <property type="entry name" value="CheW-like"/>
    <property type="match status" value="1"/>
</dbReference>
<dbReference type="SUPFAM" id="SSF52172">
    <property type="entry name" value="CheY-like"/>
    <property type="match status" value="1"/>
</dbReference>
<dbReference type="HOGENOM" id="CLU_294043_0_0_0"/>
<evidence type="ECO:0000259" key="9">
    <source>
        <dbReference type="PROSITE" id="PS50894"/>
    </source>
</evidence>
<dbReference type="AlphaFoldDB" id="D1C9I8"/>
<dbReference type="Gene3D" id="3.30.565.10">
    <property type="entry name" value="Histidine kinase-like ATPase, C-terminal domain"/>
    <property type="match status" value="1"/>
</dbReference>
<keyword evidence="5 10" id="KW-0418">Kinase</keyword>
<dbReference type="InterPro" id="IPR051315">
    <property type="entry name" value="Bact_Chemotaxis_CheA"/>
</dbReference>
<dbReference type="EC" id="2.7.13.3" evidence="2"/>
<evidence type="ECO:0000313" key="10">
    <source>
        <dbReference type="EMBL" id="ACZ40481.1"/>
    </source>
</evidence>
<comment type="caution">
    <text evidence="6">Lacks conserved residue(s) required for the propagation of feature annotation.</text>
</comment>
<dbReference type="PROSITE" id="PS50110">
    <property type="entry name" value="RESPONSE_REGULATORY"/>
    <property type="match status" value="1"/>
</dbReference>
<dbReference type="InterPro" id="IPR036890">
    <property type="entry name" value="HATPase_C_sf"/>
</dbReference>
<dbReference type="Gene3D" id="3.40.50.2300">
    <property type="match status" value="1"/>
</dbReference>
<dbReference type="PROSITE" id="PS50894">
    <property type="entry name" value="HPT"/>
    <property type="match status" value="1"/>
</dbReference>
<dbReference type="SMART" id="SM00387">
    <property type="entry name" value="HATPase_c"/>
    <property type="match status" value="1"/>
</dbReference>
<comment type="catalytic activity">
    <reaction evidence="1">
        <text>ATP + protein L-histidine = ADP + protein N-phospho-L-histidine.</text>
        <dbReference type="EC" id="2.7.13.3"/>
    </reaction>
</comment>
<sequence length="1032" mass="109647">MVSSDVQTSKQVALRVQPHLDTVRSAAVETLRREPDRGRIAAAQRALATVREIAEEAGVEVLAAAAVIVGEALEIAGAEGADPALNLGHYASAAAADLTRIVHALLMDEDPAPLLEHARAMLRAMPRGELQQFIEVDLSDREFLAKVLATAPRPAMPNPPARRLVLPLADLQEIYVRLDAYAACVREITVAGRREALDELLAAAGALGDVATRMGVEQIERVMSAVCRVLEGFRTTEQSLTPDGVELAIAGQQIIPMILEALDDPARVARAVDALVEQASNLLIQVRRASEPLEEYWPEPDHAALAAAVGTKDHLLTAPPDGLGETLHLLDDSPPASAPDPEPLLTRPVGDATALFAEDAAALLPRLAEVVLALERDPGSPIASRRLERTLLALRGAAAAAGLRWISEHAARMVALLDSADGNDRAALLREAHALSDALEQVILQANTEQPALRAARRTLRSDVEAVERLVAQASELAVRTGGHEYRSYRLAVATQDLRAGRDRIRDVARMLAERPADAADLAAELVALVADLSRAIDDLDHLRGEFDAGWRRQVHALGELDDGLRALRLVPFSALVPRLERAALGTARAAGTLVRFIVDGGSTEIDATLLEGVGAALLPLVRNAAQHGIEPPDVRRARGKPEEGTVRVRAERDGSQVVIQICDDGAGIDDQEIARQAARSGFPVPPDGLTRERALQLLFMPGFGMKPSADGGPPRRSGIDTAGIAVSEIRGTITVESEVGRGTTFTIRVPLLPSLTEAPVVAVAGTRYVVPFVDASACDPSPEVIAVDGGGYVAQWDGDTLPVVDLGALLGVRSSEHAAAPGGRFIQVHHAGQRWLVRVDALFEPQAVMIRPQGLQGQGPVAPGVVATTAMPSGEVAQILDLAQVLDAARVPARGGPPTSVLRRAPVVLVADDSIGGRRAMVQALERDGWHVREARDGLEVRETLETTAPDLMVIDVDLPLLTAFRVVDAIQRYPDLPVIALMAHDDPGSQGHAQSLGARAALPRPCDTDTLLRTVREILPDGDGPGGNRD</sequence>
<dbReference type="Pfam" id="PF02518">
    <property type="entry name" value="HATPase_c"/>
    <property type="match status" value="1"/>
</dbReference>
<name>D1C9I8_SPHTD</name>
<dbReference type="InterPro" id="IPR008207">
    <property type="entry name" value="Sig_transdc_His_kin_Hpt_dom"/>
</dbReference>
<dbReference type="Gene3D" id="1.20.120.160">
    <property type="entry name" value="HPT domain"/>
    <property type="match status" value="1"/>
</dbReference>
<gene>
    <name evidence="10" type="ordered locus">Sthe_3081</name>
</gene>
<proteinExistence type="predicted"/>
<dbReference type="InterPro" id="IPR036641">
    <property type="entry name" value="HPT_dom_sf"/>
</dbReference>
<evidence type="ECO:0000256" key="1">
    <source>
        <dbReference type="ARBA" id="ARBA00000085"/>
    </source>
</evidence>
<evidence type="ECO:0000256" key="4">
    <source>
        <dbReference type="ARBA" id="ARBA00022679"/>
    </source>
</evidence>
<dbReference type="KEGG" id="sti:Sthe_3081"/>
<dbReference type="Proteomes" id="UP000002027">
    <property type="component" value="Chromosome 2"/>
</dbReference>
<dbReference type="PANTHER" id="PTHR43395:SF8">
    <property type="entry name" value="HISTIDINE KINASE"/>
    <property type="match status" value="1"/>
</dbReference>
<dbReference type="SUPFAM" id="SSF47226">
    <property type="entry name" value="Histidine-containing phosphotransfer domain, HPT domain"/>
    <property type="match status" value="1"/>
</dbReference>
<evidence type="ECO:0000256" key="7">
    <source>
        <dbReference type="PROSITE-ProRule" id="PRU00169"/>
    </source>
</evidence>
<dbReference type="InterPro" id="IPR002545">
    <property type="entry name" value="CheW-lke_dom"/>
</dbReference>
<dbReference type="InterPro" id="IPR001789">
    <property type="entry name" value="Sig_transdc_resp-reg_receiver"/>
</dbReference>
<reference evidence="11" key="1">
    <citation type="submission" date="2009-11" db="EMBL/GenBank/DDBJ databases">
        <title>The complete chromosome 2 of Sphaerobacter thermophilus DSM 20745.</title>
        <authorList>
            <person name="Lucas S."/>
            <person name="Copeland A."/>
            <person name="Lapidus A."/>
            <person name="Glavina del Rio T."/>
            <person name="Dalin E."/>
            <person name="Tice H."/>
            <person name="Bruce D."/>
            <person name="Goodwin L."/>
            <person name="Pitluck S."/>
            <person name="Kyrpides N."/>
            <person name="Mavromatis K."/>
            <person name="Ivanova N."/>
            <person name="Mikhailova N."/>
            <person name="LaButti K.M."/>
            <person name="Clum A."/>
            <person name="Sun H.I."/>
            <person name="Brettin T."/>
            <person name="Detter J.C."/>
            <person name="Han C."/>
            <person name="Larimer F."/>
            <person name="Land M."/>
            <person name="Hauser L."/>
            <person name="Markowitz V."/>
            <person name="Cheng J.F."/>
            <person name="Hugenholtz P."/>
            <person name="Woyke T."/>
            <person name="Wu D."/>
            <person name="Steenblock K."/>
            <person name="Schneider S."/>
            <person name="Pukall R."/>
            <person name="Goeker M."/>
            <person name="Klenk H.P."/>
            <person name="Eisen J.A."/>
        </authorList>
    </citation>
    <scope>NUCLEOTIDE SEQUENCE [LARGE SCALE GENOMIC DNA]</scope>
    <source>
        <strain evidence="11">ATCC 49802 / DSM 20745 / S 6022</strain>
    </source>
</reference>
<dbReference type="InterPro" id="IPR003594">
    <property type="entry name" value="HATPase_dom"/>
</dbReference>
<keyword evidence="11" id="KW-1185">Reference proteome</keyword>
<feature type="domain" description="Response regulatory" evidence="8">
    <location>
        <begin position="908"/>
        <end position="1021"/>
    </location>
</feature>
<dbReference type="OrthoDB" id="9803176at2"/>
<dbReference type="PRINTS" id="PR00344">
    <property type="entry name" value="BCTRLSENSOR"/>
</dbReference>
<dbReference type="SMART" id="SM00260">
    <property type="entry name" value="CheW"/>
    <property type="match status" value="1"/>
</dbReference>
<evidence type="ECO:0000313" key="11">
    <source>
        <dbReference type="Proteomes" id="UP000002027"/>
    </source>
</evidence>
<dbReference type="FunFam" id="3.30.565.10:FF:000016">
    <property type="entry name" value="Chemotaxis protein CheA, putative"/>
    <property type="match status" value="1"/>
</dbReference>
<dbReference type="GO" id="GO:0006935">
    <property type="term" value="P:chemotaxis"/>
    <property type="evidence" value="ECO:0007669"/>
    <property type="project" value="InterPro"/>
</dbReference>
<dbReference type="STRING" id="479434.Sthe_3081"/>
<feature type="modified residue" description="4-aspartylphosphate" evidence="7">
    <location>
        <position position="957"/>
    </location>
</feature>
<evidence type="ECO:0000256" key="2">
    <source>
        <dbReference type="ARBA" id="ARBA00012438"/>
    </source>
</evidence>
<dbReference type="eggNOG" id="COG0784">
    <property type="taxonomic scope" value="Bacteria"/>
</dbReference>
<feature type="domain" description="HPt" evidence="9">
    <location>
        <begin position="345"/>
        <end position="456"/>
    </location>
</feature>
<organism evidence="10 11">
    <name type="scientific">Sphaerobacter thermophilus (strain ATCC 49802 / DSM 20745 / KCCM 41009 / NCIMB 13125 / S 6022)</name>
    <dbReference type="NCBI Taxonomy" id="479434"/>
    <lineage>
        <taxon>Bacteria</taxon>
        <taxon>Pseudomonadati</taxon>
        <taxon>Thermomicrobiota</taxon>
        <taxon>Thermomicrobia</taxon>
        <taxon>Sphaerobacterales</taxon>
        <taxon>Sphaerobacterineae</taxon>
        <taxon>Sphaerobacteraceae</taxon>
        <taxon>Sphaerobacter</taxon>
    </lineage>
</organism>
<dbReference type="GO" id="GO:0000155">
    <property type="term" value="F:phosphorelay sensor kinase activity"/>
    <property type="evidence" value="ECO:0007669"/>
    <property type="project" value="UniProtKB-ARBA"/>
</dbReference>
<reference evidence="10 11" key="2">
    <citation type="journal article" date="2010" name="Stand. Genomic Sci.">
        <title>Complete genome sequence of Desulfohalobium retbaense type strain (HR(100)).</title>
        <authorList>
            <person name="Spring S."/>
            <person name="Nolan M."/>
            <person name="Lapidus A."/>
            <person name="Glavina Del Rio T."/>
            <person name="Copeland A."/>
            <person name="Tice H."/>
            <person name="Cheng J.F."/>
            <person name="Lucas S."/>
            <person name="Land M."/>
            <person name="Chen F."/>
            <person name="Bruce D."/>
            <person name="Goodwin L."/>
            <person name="Pitluck S."/>
            <person name="Ivanova N."/>
            <person name="Mavromatis K."/>
            <person name="Mikhailova N."/>
            <person name="Pati A."/>
            <person name="Chen A."/>
            <person name="Palaniappan K."/>
            <person name="Hauser L."/>
            <person name="Chang Y.J."/>
            <person name="Jeffries C.D."/>
            <person name="Munk C."/>
            <person name="Kiss H."/>
            <person name="Chain P."/>
            <person name="Han C."/>
            <person name="Brettin T."/>
            <person name="Detter J.C."/>
            <person name="Schuler E."/>
            <person name="Goker M."/>
            <person name="Rohde M."/>
            <person name="Bristow J."/>
            <person name="Eisen J.A."/>
            <person name="Markowitz V."/>
            <person name="Hugenholtz P."/>
            <person name="Kyrpides N.C."/>
            <person name="Klenk H.P."/>
        </authorList>
    </citation>
    <scope>NUCLEOTIDE SEQUENCE [LARGE SCALE GENOMIC DNA]</scope>
    <source>
        <strain evidence="11">ATCC 49802 / DSM 20745 / S 6022</strain>
    </source>
</reference>
<dbReference type="PANTHER" id="PTHR43395">
    <property type="entry name" value="SENSOR HISTIDINE KINASE CHEA"/>
    <property type="match status" value="1"/>
</dbReference>
<dbReference type="SUPFAM" id="SSF55874">
    <property type="entry name" value="ATPase domain of HSP90 chaperone/DNA topoisomerase II/histidine kinase"/>
    <property type="match status" value="1"/>
</dbReference>
<evidence type="ECO:0000256" key="5">
    <source>
        <dbReference type="ARBA" id="ARBA00022777"/>
    </source>
</evidence>
<keyword evidence="3 7" id="KW-0597">Phosphoprotein</keyword>
<dbReference type="CDD" id="cd00156">
    <property type="entry name" value="REC"/>
    <property type="match status" value="1"/>
</dbReference>
<dbReference type="eggNOG" id="COG0643">
    <property type="taxonomic scope" value="Bacteria"/>
</dbReference>
<dbReference type="Pfam" id="PF00072">
    <property type="entry name" value="Response_reg"/>
    <property type="match status" value="1"/>
</dbReference>
<keyword evidence="4 10" id="KW-0808">Transferase</keyword>
<evidence type="ECO:0000256" key="3">
    <source>
        <dbReference type="ARBA" id="ARBA00022553"/>
    </source>
</evidence>